<comment type="caution">
    <text evidence="1">The sequence shown here is derived from an EMBL/GenBank/DDBJ whole genome shotgun (WGS) entry which is preliminary data.</text>
</comment>
<proteinExistence type="predicted"/>
<dbReference type="AlphaFoldDB" id="A0AAW8RQH7"/>
<name>A0AAW8RQH7_ENTAV</name>
<accession>A0AAW8RQH7</accession>
<dbReference type="EMBL" id="JARPWH010000009">
    <property type="protein sequence ID" value="MDT2401620.1"/>
    <property type="molecule type" value="Genomic_DNA"/>
</dbReference>
<sequence>MIKKEVITMQSEAWFSEDRQSRYVLRKQWYEGVNEDKTGKLAVVITIRPTSTSAFVEDLTSMLIEKNIRQLGFTGFIAVNLFSSIHAENKATFLKGSDENTLEVISTVLKEKRISQIIFACGSIIETNSLAMEQAKKIFNLLSSKQKKMCKLLISSKSATSKPSHPLNVNVRKEWILGDIDGLFQVD</sequence>
<organism evidence="1 2">
    <name type="scientific">Enterococcus avium</name>
    <name type="common">Streptococcus avium</name>
    <dbReference type="NCBI Taxonomy" id="33945"/>
    <lineage>
        <taxon>Bacteria</taxon>
        <taxon>Bacillati</taxon>
        <taxon>Bacillota</taxon>
        <taxon>Bacilli</taxon>
        <taxon>Lactobacillales</taxon>
        <taxon>Enterococcaceae</taxon>
        <taxon>Enterococcus</taxon>
    </lineage>
</organism>
<dbReference type="RefSeq" id="WP_070504040.1">
    <property type="nucleotide sequence ID" value="NZ_CAAKOC010000077.1"/>
</dbReference>
<dbReference type="InterPro" id="IPR012441">
    <property type="entry name" value="DUF1643"/>
</dbReference>
<evidence type="ECO:0000313" key="2">
    <source>
        <dbReference type="Proteomes" id="UP001260773"/>
    </source>
</evidence>
<dbReference type="Pfam" id="PF07799">
    <property type="entry name" value="DUF1643"/>
    <property type="match status" value="1"/>
</dbReference>
<evidence type="ECO:0000313" key="1">
    <source>
        <dbReference type="EMBL" id="MDT2401620.1"/>
    </source>
</evidence>
<dbReference type="Proteomes" id="UP001260773">
    <property type="component" value="Unassembled WGS sequence"/>
</dbReference>
<protein>
    <submittedName>
        <fullName evidence="1">DUF1643 domain-containing protein</fullName>
    </submittedName>
</protein>
<gene>
    <name evidence="1" type="ORF">P7D43_04485</name>
</gene>
<reference evidence="1" key="1">
    <citation type="submission" date="2023-03" db="EMBL/GenBank/DDBJ databases">
        <authorList>
            <person name="Shen W."/>
            <person name="Cai J."/>
        </authorList>
    </citation>
    <scope>NUCLEOTIDE SEQUENCE</scope>
    <source>
        <strain evidence="1">P33-2</strain>
    </source>
</reference>